<accession>A0A2J7ZSP6</accession>
<name>A0A2J7ZSP6_9CHLO</name>
<gene>
    <name evidence="2" type="ORF">TSOC_010683</name>
</gene>
<keyword evidence="3" id="KW-1185">Reference proteome</keyword>
<proteinExistence type="predicted"/>
<feature type="region of interest" description="Disordered" evidence="1">
    <location>
        <begin position="161"/>
        <end position="239"/>
    </location>
</feature>
<feature type="compositionally biased region" description="Low complexity" evidence="1">
    <location>
        <begin position="203"/>
        <end position="212"/>
    </location>
</feature>
<evidence type="ECO:0000313" key="3">
    <source>
        <dbReference type="Proteomes" id="UP000236333"/>
    </source>
</evidence>
<dbReference type="Proteomes" id="UP000236333">
    <property type="component" value="Unassembled WGS sequence"/>
</dbReference>
<organism evidence="2 3">
    <name type="scientific">Tetrabaena socialis</name>
    <dbReference type="NCBI Taxonomy" id="47790"/>
    <lineage>
        <taxon>Eukaryota</taxon>
        <taxon>Viridiplantae</taxon>
        <taxon>Chlorophyta</taxon>
        <taxon>core chlorophytes</taxon>
        <taxon>Chlorophyceae</taxon>
        <taxon>CS clade</taxon>
        <taxon>Chlamydomonadales</taxon>
        <taxon>Tetrabaenaceae</taxon>
        <taxon>Tetrabaena</taxon>
    </lineage>
</organism>
<sequence length="239" mass="24712">MVVGCERPLASCKRRADQMCAAGASPAIKRYRDTCEVDVPQPQQEPSVFVLGDEGGLWHVDGLLELLAGALCAALGADPSSLSLSPDDCLAATEILAAQQLGKEAASDARPPPLSRAASQLTEANLCCRTERSASAAEDDEDDRASVASLSAWVVGTPRRRGSEVGTLLTGGSPRTPSSSSLQPGPFSAPMPPAFSFTTVLQDGPGSRPTPTSGGGTGLLDGSDPRWPRRRLSTGGGRQ</sequence>
<dbReference type="EMBL" id="PGGS01000525">
    <property type="protein sequence ID" value="PNH03278.1"/>
    <property type="molecule type" value="Genomic_DNA"/>
</dbReference>
<dbReference type="AlphaFoldDB" id="A0A2J7ZSP6"/>
<feature type="compositionally biased region" description="Low complexity" evidence="1">
    <location>
        <begin position="170"/>
        <end position="186"/>
    </location>
</feature>
<evidence type="ECO:0000256" key="1">
    <source>
        <dbReference type="SAM" id="MobiDB-lite"/>
    </source>
</evidence>
<comment type="caution">
    <text evidence="2">The sequence shown here is derived from an EMBL/GenBank/DDBJ whole genome shotgun (WGS) entry which is preliminary data.</text>
</comment>
<protein>
    <submittedName>
        <fullName evidence="2">Uncharacterized protein</fullName>
    </submittedName>
</protein>
<reference evidence="2 3" key="1">
    <citation type="journal article" date="2017" name="Mol. Biol. Evol.">
        <title>The 4-celled Tetrabaena socialis nuclear genome reveals the essential components for genetic control of cell number at the origin of multicellularity in the volvocine lineage.</title>
        <authorList>
            <person name="Featherston J."/>
            <person name="Arakaki Y."/>
            <person name="Hanschen E.R."/>
            <person name="Ferris P.J."/>
            <person name="Michod R.E."/>
            <person name="Olson B.J.S.C."/>
            <person name="Nozaki H."/>
            <person name="Durand P.M."/>
        </authorList>
    </citation>
    <scope>NUCLEOTIDE SEQUENCE [LARGE SCALE GENOMIC DNA]</scope>
    <source>
        <strain evidence="2 3">NIES-571</strain>
    </source>
</reference>
<evidence type="ECO:0000313" key="2">
    <source>
        <dbReference type="EMBL" id="PNH03278.1"/>
    </source>
</evidence>